<dbReference type="RefSeq" id="WP_189448605.1">
    <property type="nucleotide sequence ID" value="NZ_BMXY01000001.1"/>
</dbReference>
<evidence type="ECO:0000259" key="1">
    <source>
        <dbReference type="Pfam" id="PF15919"/>
    </source>
</evidence>
<reference evidence="3" key="1">
    <citation type="journal article" date="2019" name="Int. J. Syst. Evol. Microbiol.">
        <title>The Global Catalogue of Microorganisms (GCM) 10K type strain sequencing project: providing services to taxonomists for standard genome sequencing and annotation.</title>
        <authorList>
            <consortium name="The Broad Institute Genomics Platform"/>
            <consortium name="The Broad Institute Genome Sequencing Center for Infectious Disease"/>
            <person name="Wu L."/>
            <person name="Ma J."/>
        </authorList>
    </citation>
    <scope>NUCLEOTIDE SEQUENCE [LARGE SCALE GENOMIC DNA]</scope>
    <source>
        <strain evidence="3">KCTC 22558</strain>
    </source>
</reference>
<sequence length="81" mass="9065">MSLAYFAFVRRDEQRRYHAVLPDFPGCRALAERLDLLDDAIRAAIAGHGGAGAMPEPTRLEALPRQPDDHEGYWLMVDVEG</sequence>
<dbReference type="Gene3D" id="3.30.160.250">
    <property type="match status" value="1"/>
</dbReference>
<keyword evidence="3" id="KW-1185">Reference proteome</keyword>
<dbReference type="InterPro" id="IPR031807">
    <property type="entry name" value="HicB-like"/>
</dbReference>
<dbReference type="Pfam" id="PF15919">
    <property type="entry name" value="HicB_lk_antitox"/>
    <property type="match status" value="1"/>
</dbReference>
<dbReference type="Proteomes" id="UP000643403">
    <property type="component" value="Unassembled WGS sequence"/>
</dbReference>
<organism evidence="2 3">
    <name type="scientific">Cognatilysobacter xinjiangensis</name>
    <dbReference type="NCBI Taxonomy" id="546892"/>
    <lineage>
        <taxon>Bacteria</taxon>
        <taxon>Pseudomonadati</taxon>
        <taxon>Pseudomonadota</taxon>
        <taxon>Gammaproteobacteria</taxon>
        <taxon>Lysobacterales</taxon>
        <taxon>Lysobacteraceae</taxon>
        <taxon>Cognatilysobacter</taxon>
    </lineage>
</organism>
<proteinExistence type="predicted"/>
<evidence type="ECO:0000313" key="2">
    <source>
        <dbReference type="EMBL" id="GGZ62902.1"/>
    </source>
</evidence>
<accession>A0ABQ3C033</accession>
<protein>
    <recommendedName>
        <fullName evidence="1">HicB-like antitoxin of toxin-antitoxin system domain-containing protein</fullName>
    </recommendedName>
</protein>
<comment type="caution">
    <text evidence="2">The sequence shown here is derived from an EMBL/GenBank/DDBJ whole genome shotgun (WGS) entry which is preliminary data.</text>
</comment>
<gene>
    <name evidence="2" type="ORF">GCM10008101_16410</name>
</gene>
<dbReference type="SUPFAM" id="SSF143100">
    <property type="entry name" value="TTHA1013/TTHA0281-like"/>
    <property type="match status" value="1"/>
</dbReference>
<name>A0ABQ3C033_9GAMM</name>
<dbReference type="EMBL" id="BMXY01000001">
    <property type="protein sequence ID" value="GGZ62902.1"/>
    <property type="molecule type" value="Genomic_DNA"/>
</dbReference>
<dbReference type="InterPro" id="IPR035069">
    <property type="entry name" value="TTHA1013/TTHA0281-like"/>
</dbReference>
<feature type="domain" description="HicB-like antitoxin of toxin-antitoxin system" evidence="1">
    <location>
        <begin position="5"/>
        <end position="80"/>
    </location>
</feature>
<evidence type="ECO:0000313" key="3">
    <source>
        <dbReference type="Proteomes" id="UP000643403"/>
    </source>
</evidence>